<reference evidence="1 2" key="1">
    <citation type="submission" date="2019-01" db="EMBL/GenBank/DDBJ databases">
        <title>Coherence of Microcystis species and biogeography revealed through population genomics.</title>
        <authorList>
            <person name="Perez-Carrascal O.M."/>
            <person name="Terrat Y."/>
            <person name="Giani A."/>
            <person name="Fortin N."/>
            <person name="Tromas N."/>
            <person name="Shapiro B.J."/>
        </authorList>
    </citation>
    <scope>NUCLEOTIDE SEQUENCE [LARGE SCALE GENOMIC DNA]</scope>
    <source>
        <strain evidence="1">Ma_MB_S_20031200_S102</strain>
    </source>
</reference>
<protein>
    <submittedName>
        <fullName evidence="1">Uncharacterized protein</fullName>
    </submittedName>
</protein>
<comment type="caution">
    <text evidence="1">The sequence shown here is derived from an EMBL/GenBank/DDBJ whole genome shotgun (WGS) entry which is preliminary data.</text>
</comment>
<gene>
    <name evidence="1" type="ORF">EWV92_08565</name>
</gene>
<evidence type="ECO:0000313" key="2">
    <source>
        <dbReference type="Proteomes" id="UP000317708"/>
    </source>
</evidence>
<dbReference type="EMBL" id="SFBI01000082">
    <property type="protein sequence ID" value="TRU38195.1"/>
    <property type="molecule type" value="Genomic_DNA"/>
</dbReference>
<organism evidence="1 2">
    <name type="scientific">Microcystis aeruginosa Ma_MB_S_20031200_S102</name>
    <dbReference type="NCBI Taxonomy" id="2486254"/>
    <lineage>
        <taxon>Bacteria</taxon>
        <taxon>Bacillati</taxon>
        <taxon>Cyanobacteriota</taxon>
        <taxon>Cyanophyceae</taxon>
        <taxon>Oscillatoriophycideae</taxon>
        <taxon>Chroococcales</taxon>
        <taxon>Microcystaceae</taxon>
        <taxon>Microcystis</taxon>
    </lineage>
</organism>
<sequence>MASKIKDLSKIPDPDAVVNTLEELSQAIDLNCKIIYINDSHLTKRIETLLDFCQKHFKVLCATAGSAIGFAPFSGGLSAVLSAGAAAVYSAANYEIITEAITVMSSLGFKKSNHIQEYYSLNGNLLCRNDD</sequence>
<dbReference type="Proteomes" id="UP000317708">
    <property type="component" value="Unassembled WGS sequence"/>
</dbReference>
<evidence type="ECO:0000313" key="1">
    <source>
        <dbReference type="EMBL" id="TRU38195.1"/>
    </source>
</evidence>
<accession>A0A552EUP4</accession>
<name>A0A552EUP4_MICAE</name>
<proteinExistence type="predicted"/>
<dbReference type="AlphaFoldDB" id="A0A552EUP4"/>